<proteinExistence type="predicted"/>
<sequence length="38" mass="4053">MTGGIVSGGACFPFTKLHIDRPDFAAPHLPGEARRLES</sequence>
<accession>A0A8S5M0W3</accession>
<reference evidence="1" key="1">
    <citation type="journal article" date="2021" name="Proc. Natl. Acad. Sci. U.S.A.">
        <title>A Catalog of Tens of Thousands of Viruses from Human Metagenomes Reveals Hidden Associations with Chronic Diseases.</title>
        <authorList>
            <person name="Tisza M.J."/>
            <person name="Buck C.B."/>
        </authorList>
    </citation>
    <scope>NUCLEOTIDE SEQUENCE</scope>
    <source>
        <strain evidence="1">CtyFl19</strain>
    </source>
</reference>
<protein>
    <submittedName>
        <fullName evidence="1">Uncharacterized protein</fullName>
    </submittedName>
</protein>
<evidence type="ECO:0000313" key="1">
    <source>
        <dbReference type="EMBL" id="DAD75866.1"/>
    </source>
</evidence>
<organism evidence="1">
    <name type="scientific">Myoviridae sp. ctyFl19</name>
    <dbReference type="NCBI Taxonomy" id="2826717"/>
    <lineage>
        <taxon>Viruses</taxon>
        <taxon>Duplodnaviria</taxon>
        <taxon>Heunggongvirae</taxon>
        <taxon>Uroviricota</taxon>
        <taxon>Caudoviricetes</taxon>
    </lineage>
</organism>
<name>A0A8S5M0W3_9CAUD</name>
<dbReference type="EMBL" id="BK014791">
    <property type="protein sequence ID" value="DAD75866.1"/>
    <property type="molecule type" value="Genomic_DNA"/>
</dbReference>